<name>A0A0U5GGG7_ASPCI</name>
<dbReference type="Gene3D" id="3.20.20.100">
    <property type="entry name" value="NADP-dependent oxidoreductase domain"/>
    <property type="match status" value="1"/>
</dbReference>
<accession>A0A0U5GGG7</accession>
<feature type="domain" description="NADP-dependent oxidoreductase" evidence="3">
    <location>
        <begin position="32"/>
        <end position="89"/>
    </location>
</feature>
<evidence type="ECO:0000256" key="1">
    <source>
        <dbReference type="ARBA" id="ARBA00023002"/>
    </source>
</evidence>
<organism evidence="4 5">
    <name type="scientific">Aspergillus calidoustus</name>
    <dbReference type="NCBI Taxonomy" id="454130"/>
    <lineage>
        <taxon>Eukaryota</taxon>
        <taxon>Fungi</taxon>
        <taxon>Dikarya</taxon>
        <taxon>Ascomycota</taxon>
        <taxon>Pezizomycotina</taxon>
        <taxon>Eurotiomycetes</taxon>
        <taxon>Eurotiomycetidae</taxon>
        <taxon>Eurotiales</taxon>
        <taxon>Aspergillaceae</taxon>
        <taxon>Aspergillus</taxon>
        <taxon>Aspergillus subgen. Nidulantes</taxon>
    </lineage>
</organism>
<protein>
    <recommendedName>
        <fullName evidence="3">NADP-dependent oxidoreductase domain-containing protein</fullName>
    </recommendedName>
</protein>
<evidence type="ECO:0000313" key="4">
    <source>
        <dbReference type="EMBL" id="CEL10455.1"/>
    </source>
</evidence>
<dbReference type="OrthoDB" id="48988at2759"/>
<evidence type="ECO:0000313" key="5">
    <source>
        <dbReference type="Proteomes" id="UP000054771"/>
    </source>
</evidence>
<dbReference type="Pfam" id="PF00248">
    <property type="entry name" value="Aldo_ket_red"/>
    <property type="match status" value="1"/>
</dbReference>
<dbReference type="Proteomes" id="UP000054771">
    <property type="component" value="Unassembled WGS sequence"/>
</dbReference>
<keyword evidence="5" id="KW-1185">Reference proteome</keyword>
<evidence type="ECO:0000259" key="3">
    <source>
        <dbReference type="Pfam" id="PF00248"/>
    </source>
</evidence>
<feature type="region of interest" description="Disordered" evidence="2">
    <location>
        <begin position="155"/>
        <end position="175"/>
    </location>
</feature>
<reference evidence="5" key="1">
    <citation type="journal article" date="2016" name="Genome Announc.">
        <title>Draft genome sequences of fungus Aspergillus calidoustus.</title>
        <authorList>
            <person name="Horn F."/>
            <person name="Linde J."/>
            <person name="Mattern D.J."/>
            <person name="Walther G."/>
            <person name="Guthke R."/>
            <person name="Scherlach K."/>
            <person name="Martin K."/>
            <person name="Brakhage A.A."/>
            <person name="Petzke L."/>
            <person name="Valiante V."/>
        </authorList>
    </citation>
    <scope>NUCLEOTIDE SEQUENCE [LARGE SCALE GENOMIC DNA]</scope>
    <source>
        <strain evidence="5">SF006504</strain>
    </source>
</reference>
<dbReference type="EMBL" id="CDMC01000018">
    <property type="protein sequence ID" value="CEL10455.1"/>
    <property type="molecule type" value="Genomic_DNA"/>
</dbReference>
<proteinExistence type="predicted"/>
<dbReference type="AlphaFoldDB" id="A0A0U5GGG7"/>
<dbReference type="STRING" id="454130.A0A0U5GGG7"/>
<dbReference type="SUPFAM" id="SSF51430">
    <property type="entry name" value="NAD(P)-linked oxidoreductase"/>
    <property type="match status" value="1"/>
</dbReference>
<sequence>MSSQPVKLILGGASFGPAPDSEDYPGQAGAAGRFSIDTKYLGGFAPTPSSKEGLIASADESLNALKTEQVNVYYIHAPDRRVPLQDILAGADAVYKNRKLRRLTSAGPRGTSCGSLVGLSSGGPCSGYKNSISTQLARGGIMPWVAGDQVISHAGKAPPILSKPRTELLPRMSHH</sequence>
<keyword evidence="1" id="KW-0560">Oxidoreductase</keyword>
<evidence type="ECO:0000256" key="2">
    <source>
        <dbReference type="SAM" id="MobiDB-lite"/>
    </source>
</evidence>
<dbReference type="InterPro" id="IPR023210">
    <property type="entry name" value="NADP_OxRdtase_dom"/>
</dbReference>
<dbReference type="InterPro" id="IPR036812">
    <property type="entry name" value="NAD(P)_OxRdtase_dom_sf"/>
</dbReference>
<gene>
    <name evidence="4" type="ORF">ASPCAL13574</name>
</gene>
<dbReference type="GO" id="GO:0016491">
    <property type="term" value="F:oxidoreductase activity"/>
    <property type="evidence" value="ECO:0007669"/>
    <property type="project" value="UniProtKB-KW"/>
</dbReference>